<dbReference type="InterPro" id="IPR045864">
    <property type="entry name" value="aa-tRNA-synth_II/BPL/LPL"/>
</dbReference>
<feature type="domain" description="Aminoacyl-transfer RNA synthetases class-II family profile" evidence="8">
    <location>
        <begin position="21"/>
        <end position="154"/>
    </location>
</feature>
<dbReference type="SUPFAM" id="SSF55681">
    <property type="entry name" value="Class II aaRS and biotin synthetases"/>
    <property type="match status" value="1"/>
</dbReference>
<sequence>MVVFSTSQGTASSSFHCALANLEKAVLDYVFDRVCVLGFKPVSVPDLVSKEVTEACGYTLLDEPDVALSGTAEMGISALLRNKTFAEEQLPLRVVALSRCYRPEVSSSASEAKLYRVHEFTKVEMYVTCTPEQSEAELDYLVQIQKGTFESFGLHCR</sequence>
<dbReference type="EC" id="6.1.1.11" evidence="2"/>
<evidence type="ECO:0000256" key="4">
    <source>
        <dbReference type="ARBA" id="ARBA00022741"/>
    </source>
</evidence>
<dbReference type="Gene3D" id="3.30.930.10">
    <property type="entry name" value="Bira Bifunctional Protein, Domain 2"/>
    <property type="match status" value="1"/>
</dbReference>
<evidence type="ECO:0000256" key="2">
    <source>
        <dbReference type="ARBA" id="ARBA00012840"/>
    </source>
</evidence>
<dbReference type="InterPro" id="IPR006195">
    <property type="entry name" value="aa-tRNA-synth_II"/>
</dbReference>
<dbReference type="GO" id="GO:0004828">
    <property type="term" value="F:serine-tRNA ligase activity"/>
    <property type="evidence" value="ECO:0007669"/>
    <property type="project" value="UniProtKB-EC"/>
</dbReference>
<evidence type="ECO:0000256" key="3">
    <source>
        <dbReference type="ARBA" id="ARBA00022598"/>
    </source>
</evidence>
<dbReference type="Proteomes" id="UP000270094">
    <property type="component" value="Unassembled WGS sequence"/>
</dbReference>
<dbReference type="Pfam" id="PF00587">
    <property type="entry name" value="tRNA-synt_2b"/>
    <property type="match status" value="1"/>
</dbReference>
<evidence type="ECO:0000313" key="9">
    <source>
        <dbReference type="EMBL" id="VDM72062.1"/>
    </source>
</evidence>
<dbReference type="OrthoDB" id="10264585at2759"/>
<evidence type="ECO:0000256" key="7">
    <source>
        <dbReference type="ARBA" id="ARBA00031113"/>
    </source>
</evidence>
<protein>
    <recommendedName>
        <fullName evidence="2">serine--tRNA ligase</fullName>
        <ecNumber evidence="2">6.1.1.11</ecNumber>
    </recommendedName>
    <alternativeName>
        <fullName evidence="7">Seryl-tRNA synthetase</fullName>
    </alternativeName>
</protein>
<keyword evidence="6" id="KW-0030">Aminoacyl-tRNA synthetase</keyword>
<keyword evidence="3" id="KW-0436">Ligase</keyword>
<keyword evidence="10" id="KW-1185">Reference proteome</keyword>
<dbReference type="PANTHER" id="PTHR11778">
    <property type="entry name" value="SERYL-TRNA SYNTHETASE"/>
    <property type="match status" value="1"/>
</dbReference>
<keyword evidence="4" id="KW-0547">Nucleotide-binding</keyword>
<evidence type="ECO:0000256" key="5">
    <source>
        <dbReference type="ARBA" id="ARBA00022840"/>
    </source>
</evidence>
<gene>
    <name evidence="9" type="ORF">SVUK_LOCUS7060</name>
</gene>
<evidence type="ECO:0000259" key="8">
    <source>
        <dbReference type="PROSITE" id="PS50862"/>
    </source>
</evidence>
<evidence type="ECO:0000256" key="1">
    <source>
        <dbReference type="ARBA" id="ARBA00010728"/>
    </source>
</evidence>
<reference evidence="9 10" key="1">
    <citation type="submission" date="2018-11" db="EMBL/GenBank/DDBJ databases">
        <authorList>
            <consortium name="Pathogen Informatics"/>
        </authorList>
    </citation>
    <scope>NUCLEOTIDE SEQUENCE [LARGE SCALE GENOMIC DNA]</scope>
</reference>
<dbReference type="InterPro" id="IPR002317">
    <property type="entry name" value="Ser-tRNA-ligase_type_1"/>
</dbReference>
<organism evidence="9 10">
    <name type="scientific">Strongylus vulgaris</name>
    <name type="common">Blood worm</name>
    <dbReference type="NCBI Taxonomy" id="40348"/>
    <lineage>
        <taxon>Eukaryota</taxon>
        <taxon>Metazoa</taxon>
        <taxon>Ecdysozoa</taxon>
        <taxon>Nematoda</taxon>
        <taxon>Chromadorea</taxon>
        <taxon>Rhabditida</taxon>
        <taxon>Rhabditina</taxon>
        <taxon>Rhabditomorpha</taxon>
        <taxon>Strongyloidea</taxon>
        <taxon>Strongylidae</taxon>
        <taxon>Strongylus</taxon>
    </lineage>
</organism>
<keyword evidence="5" id="KW-0067">ATP-binding</keyword>
<dbReference type="AlphaFoldDB" id="A0A3P7KXV7"/>
<dbReference type="PROSITE" id="PS50862">
    <property type="entry name" value="AA_TRNA_LIGASE_II"/>
    <property type="match status" value="1"/>
</dbReference>
<dbReference type="GO" id="GO:0005524">
    <property type="term" value="F:ATP binding"/>
    <property type="evidence" value="ECO:0007669"/>
    <property type="project" value="UniProtKB-KW"/>
</dbReference>
<dbReference type="GO" id="GO:0006434">
    <property type="term" value="P:seryl-tRNA aminoacylation"/>
    <property type="evidence" value="ECO:0007669"/>
    <property type="project" value="InterPro"/>
</dbReference>
<name>A0A3P7KXV7_STRVU</name>
<accession>A0A3P7KXV7</accession>
<evidence type="ECO:0000313" key="10">
    <source>
        <dbReference type="Proteomes" id="UP000270094"/>
    </source>
</evidence>
<proteinExistence type="inferred from homology"/>
<evidence type="ECO:0000256" key="6">
    <source>
        <dbReference type="ARBA" id="ARBA00023146"/>
    </source>
</evidence>
<dbReference type="InterPro" id="IPR002314">
    <property type="entry name" value="aa-tRNA-synt_IIb"/>
</dbReference>
<comment type="similarity">
    <text evidence="1">Belongs to the class-II aminoacyl-tRNA synthetase family. Type-1 seryl-tRNA synthetase subfamily.</text>
</comment>
<dbReference type="EMBL" id="UYYB01023496">
    <property type="protein sequence ID" value="VDM72062.1"/>
    <property type="molecule type" value="Genomic_DNA"/>
</dbReference>